<dbReference type="PANTHER" id="PTHR31692:SF21">
    <property type="entry name" value="EXPANSIN-B1"/>
    <property type="match status" value="1"/>
</dbReference>
<evidence type="ECO:0000256" key="1">
    <source>
        <dbReference type="ARBA" id="ARBA00004613"/>
    </source>
</evidence>
<sequence length="86" mass="10065">QARGLLRRARGGPHHRRQRGAHRRVPLRPLRHRVRVHGQEGRRAKLRSAGEVEIQFRRVKCKYPEGTKVTFHVEKGSNPNSTWGCW</sequence>
<dbReference type="EMBL" id="GAAJ01000209">
    <property type="protein sequence ID" value="JAA00255.1"/>
    <property type="molecule type" value="mRNA"/>
</dbReference>
<proteinExistence type="evidence at transcript level"/>
<reference evidence="4" key="1">
    <citation type="journal article" date="2013" name="Proc. Natl. Acad. Sci. U.S.A.">
        <title>Previously undescribed grass pollen antigens are the major inducers of T helper 2 cytokine-producing T cells in allergic individuals.</title>
        <authorList>
            <person name="Schulten V."/>
            <person name="Greenbaum J.A."/>
            <person name="Hauser M."/>
            <person name="McKinney D.M."/>
            <person name="Sidney J."/>
            <person name="Kolla R."/>
            <person name="Lindestam Arlehamn C.S."/>
            <person name="Oseroff C."/>
            <person name="Alam R."/>
            <person name="Broide D.H."/>
            <person name="Ferreira-Briza F."/>
            <person name="Grey H.M."/>
            <person name="Sette A."/>
            <person name="Peters B."/>
        </authorList>
    </citation>
    <scope>NUCLEOTIDE SEQUENCE</scope>
    <source>
        <tissue evidence="4">Pollen</tissue>
    </source>
</reference>
<evidence type="ECO:0000256" key="3">
    <source>
        <dbReference type="SAM" id="MobiDB-lite"/>
    </source>
</evidence>
<dbReference type="AlphaFoldDB" id="K7AKG1"/>
<keyword evidence="2" id="KW-0964">Secreted</keyword>
<evidence type="ECO:0000256" key="2">
    <source>
        <dbReference type="ARBA" id="ARBA00022525"/>
    </source>
</evidence>
<protein>
    <submittedName>
        <fullName evidence="4">Uncharacterized protein</fullName>
    </submittedName>
</protein>
<name>K7AKG1_PHLPR</name>
<dbReference type="PRINTS" id="PR00829">
    <property type="entry name" value="LOLP1ALLERGN"/>
</dbReference>
<evidence type="ECO:0000313" key="4">
    <source>
        <dbReference type="EMBL" id="JAA00255.1"/>
    </source>
</evidence>
<feature type="non-terminal residue" evidence="4">
    <location>
        <position position="1"/>
    </location>
</feature>
<feature type="region of interest" description="Disordered" evidence="3">
    <location>
        <begin position="1"/>
        <end position="25"/>
    </location>
</feature>
<dbReference type="InterPro" id="IPR005795">
    <property type="entry name" value="LolPI"/>
</dbReference>
<dbReference type="PANTHER" id="PTHR31692">
    <property type="entry name" value="EXPANSIN-B3"/>
    <property type="match status" value="1"/>
</dbReference>
<dbReference type="GO" id="GO:0005576">
    <property type="term" value="C:extracellular region"/>
    <property type="evidence" value="ECO:0007669"/>
    <property type="project" value="UniProtKB-SubCell"/>
</dbReference>
<organism evidence="4">
    <name type="scientific">Phleum pratense</name>
    <name type="common">Common timothy</name>
    <dbReference type="NCBI Taxonomy" id="15957"/>
    <lineage>
        <taxon>Eukaryota</taxon>
        <taxon>Viridiplantae</taxon>
        <taxon>Streptophyta</taxon>
        <taxon>Embryophyta</taxon>
        <taxon>Tracheophyta</taxon>
        <taxon>Spermatophyta</taxon>
        <taxon>Magnoliopsida</taxon>
        <taxon>Liliopsida</taxon>
        <taxon>Poales</taxon>
        <taxon>Poaceae</taxon>
        <taxon>BOP clade</taxon>
        <taxon>Pooideae</taxon>
        <taxon>Poodae</taxon>
        <taxon>Poeae</taxon>
        <taxon>Poeae Chloroplast Group 2 (Poeae type)</taxon>
        <taxon>Poodinae</taxon>
        <taxon>Phleinae</taxon>
        <taxon>Phleum</taxon>
    </lineage>
</organism>
<comment type="subcellular location">
    <subcellularLocation>
        <location evidence="1">Secreted</location>
    </subcellularLocation>
</comment>
<accession>K7AKG1</accession>